<feature type="domain" description="DUF2157" evidence="2">
    <location>
        <begin position="38"/>
        <end position="152"/>
    </location>
</feature>
<feature type="transmembrane region" description="Helical" evidence="1">
    <location>
        <begin position="528"/>
        <end position="550"/>
    </location>
</feature>
<feature type="transmembrane region" description="Helical" evidence="1">
    <location>
        <begin position="294"/>
        <end position="317"/>
    </location>
</feature>
<evidence type="ECO:0000313" key="4">
    <source>
        <dbReference type="EMBL" id="GGX65451.1"/>
    </source>
</evidence>
<feature type="domain" description="DUF4401" evidence="3">
    <location>
        <begin position="370"/>
        <end position="677"/>
    </location>
</feature>
<feature type="transmembrane region" description="Helical" evidence="1">
    <location>
        <begin position="434"/>
        <end position="453"/>
    </location>
</feature>
<accession>A0A918KLI6</accession>
<evidence type="ECO:0000256" key="1">
    <source>
        <dbReference type="SAM" id="Phobius"/>
    </source>
</evidence>
<gene>
    <name evidence="4" type="ORF">GCM10011309_14630</name>
</gene>
<dbReference type="EMBL" id="BMYV01000001">
    <property type="protein sequence ID" value="GGX65451.1"/>
    <property type="molecule type" value="Genomic_DNA"/>
</dbReference>
<organism evidence="4 5">
    <name type="scientific">Litorimonas cladophorae</name>
    <dbReference type="NCBI Taxonomy" id="1220491"/>
    <lineage>
        <taxon>Bacteria</taxon>
        <taxon>Pseudomonadati</taxon>
        <taxon>Pseudomonadota</taxon>
        <taxon>Alphaproteobacteria</taxon>
        <taxon>Maricaulales</taxon>
        <taxon>Robiginitomaculaceae</taxon>
    </lineage>
</organism>
<feature type="transmembrane region" description="Helical" evidence="1">
    <location>
        <begin position="482"/>
        <end position="498"/>
    </location>
</feature>
<feature type="transmembrane region" description="Helical" evidence="1">
    <location>
        <begin position="183"/>
        <end position="202"/>
    </location>
</feature>
<keyword evidence="1" id="KW-0812">Transmembrane</keyword>
<dbReference type="AlphaFoldDB" id="A0A918KLI6"/>
<feature type="transmembrane region" description="Helical" evidence="1">
    <location>
        <begin position="655"/>
        <end position="675"/>
    </location>
</feature>
<dbReference type="RefSeq" id="WP_189583395.1">
    <property type="nucleotide sequence ID" value="NZ_BMYV01000001.1"/>
</dbReference>
<proteinExistence type="predicted"/>
<feature type="transmembrane region" description="Helical" evidence="1">
    <location>
        <begin position="596"/>
        <end position="625"/>
    </location>
</feature>
<feature type="transmembrane region" description="Helical" evidence="1">
    <location>
        <begin position="504"/>
        <end position="521"/>
    </location>
</feature>
<evidence type="ECO:0000313" key="5">
    <source>
        <dbReference type="Proteomes" id="UP000600865"/>
    </source>
</evidence>
<feature type="transmembrane region" description="Helical" evidence="1">
    <location>
        <begin position="406"/>
        <end position="422"/>
    </location>
</feature>
<feature type="transmembrane region" description="Helical" evidence="1">
    <location>
        <begin position="214"/>
        <end position="235"/>
    </location>
</feature>
<dbReference type="Proteomes" id="UP000600865">
    <property type="component" value="Unassembled WGS sequence"/>
</dbReference>
<keyword evidence="1" id="KW-1133">Transmembrane helix</keyword>
<feature type="transmembrane region" description="Helical" evidence="1">
    <location>
        <begin position="128"/>
        <end position="145"/>
    </location>
</feature>
<feature type="transmembrane region" description="Helical" evidence="1">
    <location>
        <begin position="459"/>
        <end position="475"/>
    </location>
</feature>
<sequence length="683" mass="73484">MTNIAAVTSEDVPTLIEGGALRPQQYLDAVSVLRDGAFWKIWAIRALLAIAVGHILSGIIFFFAFNWDDLSGMAKFATVGGGILACLLAWIVARLDSPAGQAFGIGATVLVGVMFAVLGQVYQTPALIHTPFVFWAILTLPFALASRNLAHWAVWLVILTVAVTTFANSGLRLAGNHFAANLLNLAVSAGCILGLGVLDKFIAPRLAWARAEWFRVLLVLGAVGFAFVGFTESFWDMDDGLWLLAVALIIGLVAYLYQMRPSLATLALASFGLFILIAQFGFKLFEEISDGTGIFLLVFLWLGGLTVGLVAAFRHFVKRFKAPAKARSTDSEDEDDAPFALGVVNFGNQTGADPALVSEVLAREAERDQPWYMEMFLAIAGVLTAILGSLFFGSFVALIMGNADEYIFGVVGAIIFALAIFLRRLTKSPYPQHILNTMIIVGGLLTAFGFGISVLSFDATVGMLLFLSLIVLVLVRDRILEFMSAAAIITLIGIEAYHLKVPMVESLVLVIATCVGVILLSRPIGTRLYKAAGTALLIAPAILGIALVHIQRWDSLADASRFSDDWPARLISLVILLGAVIYLNRGKAVADFNPPVLVLVPLVVAAACVPLGGASALLLILTGYILGSRSLALIGTGLQIYFLTMFYYDLSLDLLTKSIVLFVSGLVFLGVWVFVNRRVEVLS</sequence>
<dbReference type="Pfam" id="PF14351">
    <property type="entry name" value="DUF4401"/>
    <property type="match status" value="1"/>
</dbReference>
<feature type="transmembrane region" description="Helical" evidence="1">
    <location>
        <begin position="42"/>
        <end position="64"/>
    </location>
</feature>
<feature type="transmembrane region" description="Helical" evidence="1">
    <location>
        <begin position="152"/>
        <end position="171"/>
    </location>
</feature>
<feature type="transmembrane region" description="Helical" evidence="1">
    <location>
        <begin position="76"/>
        <end position="95"/>
    </location>
</feature>
<evidence type="ECO:0000259" key="2">
    <source>
        <dbReference type="Pfam" id="PF09925"/>
    </source>
</evidence>
<feature type="transmembrane region" description="Helical" evidence="1">
    <location>
        <begin position="566"/>
        <end position="584"/>
    </location>
</feature>
<dbReference type="Pfam" id="PF09925">
    <property type="entry name" value="DUF2157"/>
    <property type="match status" value="1"/>
</dbReference>
<dbReference type="InterPro" id="IPR018677">
    <property type="entry name" value="DUF2157"/>
</dbReference>
<protein>
    <recommendedName>
        <fullName evidence="6">DUF4401 domain-containing protein</fullName>
    </recommendedName>
</protein>
<feature type="transmembrane region" description="Helical" evidence="1">
    <location>
        <begin position="102"/>
        <end position="122"/>
    </location>
</feature>
<comment type="caution">
    <text evidence="4">The sequence shown here is derived from an EMBL/GenBank/DDBJ whole genome shotgun (WGS) entry which is preliminary data.</text>
</comment>
<reference evidence="4 5" key="1">
    <citation type="journal article" date="2014" name="Int. J. Syst. Evol. Microbiol.">
        <title>Complete genome sequence of Corynebacterium casei LMG S-19264T (=DSM 44701T), isolated from a smear-ripened cheese.</title>
        <authorList>
            <consortium name="US DOE Joint Genome Institute (JGI-PGF)"/>
            <person name="Walter F."/>
            <person name="Albersmeier A."/>
            <person name="Kalinowski J."/>
            <person name="Ruckert C."/>
        </authorList>
    </citation>
    <scope>NUCLEOTIDE SEQUENCE [LARGE SCALE GENOMIC DNA]</scope>
    <source>
        <strain evidence="4 5">KCTC 23968</strain>
    </source>
</reference>
<evidence type="ECO:0000259" key="3">
    <source>
        <dbReference type="Pfam" id="PF14351"/>
    </source>
</evidence>
<feature type="transmembrane region" description="Helical" evidence="1">
    <location>
        <begin position="376"/>
        <end position="400"/>
    </location>
</feature>
<keyword evidence="5" id="KW-1185">Reference proteome</keyword>
<keyword evidence="1" id="KW-0472">Membrane</keyword>
<name>A0A918KLI6_9PROT</name>
<dbReference type="InterPro" id="IPR025513">
    <property type="entry name" value="DUF4401"/>
</dbReference>
<evidence type="ECO:0008006" key="6">
    <source>
        <dbReference type="Google" id="ProtNLM"/>
    </source>
</evidence>
<feature type="transmembrane region" description="Helical" evidence="1">
    <location>
        <begin position="241"/>
        <end position="257"/>
    </location>
</feature>
<feature type="transmembrane region" description="Helical" evidence="1">
    <location>
        <begin position="264"/>
        <end position="282"/>
    </location>
</feature>